<dbReference type="AlphaFoldDB" id="A0A9P4K185"/>
<dbReference type="Pfam" id="PF16177">
    <property type="entry name" value="ACAS_N"/>
    <property type="match status" value="1"/>
</dbReference>
<name>A0A9P4K185_9PLEO</name>
<evidence type="ECO:0000259" key="6">
    <source>
        <dbReference type="Pfam" id="PF00501"/>
    </source>
</evidence>
<evidence type="ECO:0000256" key="1">
    <source>
        <dbReference type="ARBA" id="ARBA00006432"/>
    </source>
</evidence>
<dbReference type="InterPro" id="IPR000873">
    <property type="entry name" value="AMP-dep_synth/lig_dom"/>
</dbReference>
<comment type="similarity">
    <text evidence="1">Belongs to the ATP-dependent AMP-binding enzyme family.</text>
</comment>
<dbReference type="GO" id="GO:0005524">
    <property type="term" value="F:ATP binding"/>
    <property type="evidence" value="ECO:0007669"/>
    <property type="project" value="UniProtKB-KW"/>
</dbReference>
<comment type="caution">
    <text evidence="8">The sequence shown here is derived from an EMBL/GenBank/DDBJ whole genome shotgun (WGS) entry which is preliminary data.</text>
</comment>
<keyword evidence="3" id="KW-0547">Nucleotide-binding</keyword>
<reference evidence="9" key="1">
    <citation type="journal article" date="2020" name="Stud. Mycol.">
        <title>101 Dothideomycetes genomes: A test case for predicting lifestyles and emergence of pathogens.</title>
        <authorList>
            <person name="Haridas S."/>
            <person name="Albert R."/>
            <person name="Binder M."/>
            <person name="Bloem J."/>
            <person name="LaButti K."/>
            <person name="Salamov A."/>
            <person name="Andreopoulos B."/>
            <person name="Baker S."/>
            <person name="Barry K."/>
            <person name="Bills G."/>
            <person name="Bluhm B."/>
            <person name="Cannon C."/>
            <person name="Castanera R."/>
            <person name="Culley D."/>
            <person name="Daum C."/>
            <person name="Ezra D."/>
            <person name="Gonzalez J."/>
            <person name="Henrissat B."/>
            <person name="Kuo A."/>
            <person name="Liang C."/>
            <person name="Lipzen A."/>
            <person name="Lutzoni F."/>
            <person name="Magnuson J."/>
            <person name="Mondo S."/>
            <person name="Nolan M."/>
            <person name="Ohm R."/>
            <person name="Pangilinan J."/>
            <person name="Park H.-J."/>
            <person name="Ramirez L."/>
            <person name="Alfaro M."/>
            <person name="Sun H."/>
            <person name="Tritt A."/>
            <person name="Yoshinaga Y."/>
            <person name="Zwiers L.-H."/>
            <person name="Turgeon B."/>
            <person name="Goodwin S."/>
            <person name="Spatafora J."/>
            <person name="Crous P."/>
            <person name="Grigoriev I."/>
        </authorList>
    </citation>
    <scope>NUCLEOTIDE SEQUENCE [LARGE SCALE GENOMIC DNA]</scope>
    <source>
        <strain evidence="9">CBS 304.66</strain>
    </source>
</reference>
<dbReference type="OrthoDB" id="10253869at2759"/>
<gene>
    <name evidence="8" type="ORF">CC78DRAFT_595558</name>
</gene>
<dbReference type="InterPro" id="IPR042099">
    <property type="entry name" value="ANL_N_sf"/>
</dbReference>
<dbReference type="NCBIfam" id="NF002937">
    <property type="entry name" value="PRK03584.1"/>
    <property type="match status" value="1"/>
</dbReference>
<dbReference type="GO" id="GO:0006629">
    <property type="term" value="P:lipid metabolic process"/>
    <property type="evidence" value="ECO:0007669"/>
    <property type="project" value="InterPro"/>
</dbReference>
<evidence type="ECO:0000256" key="4">
    <source>
        <dbReference type="ARBA" id="ARBA00022840"/>
    </source>
</evidence>
<proteinExistence type="inferred from homology"/>
<dbReference type="PROSITE" id="PS00455">
    <property type="entry name" value="AMP_BINDING"/>
    <property type="match status" value="1"/>
</dbReference>
<protein>
    <submittedName>
        <fullName evidence="8">Acetoacetate-CoA ligase</fullName>
    </submittedName>
</protein>
<organism evidence="8 9">
    <name type="scientific">Lojkania enalia</name>
    <dbReference type="NCBI Taxonomy" id="147567"/>
    <lineage>
        <taxon>Eukaryota</taxon>
        <taxon>Fungi</taxon>
        <taxon>Dikarya</taxon>
        <taxon>Ascomycota</taxon>
        <taxon>Pezizomycotina</taxon>
        <taxon>Dothideomycetes</taxon>
        <taxon>Pleosporomycetidae</taxon>
        <taxon>Pleosporales</taxon>
        <taxon>Pleosporales incertae sedis</taxon>
        <taxon>Lojkania</taxon>
    </lineage>
</organism>
<dbReference type="InterPro" id="IPR020845">
    <property type="entry name" value="AMP-binding_CS"/>
</dbReference>
<dbReference type="GO" id="GO:0030729">
    <property type="term" value="F:acetoacetate-CoA ligase activity"/>
    <property type="evidence" value="ECO:0007669"/>
    <property type="project" value="InterPro"/>
</dbReference>
<dbReference type="InterPro" id="IPR032387">
    <property type="entry name" value="ACAS_N"/>
</dbReference>
<dbReference type="Proteomes" id="UP000800093">
    <property type="component" value="Unassembled WGS sequence"/>
</dbReference>
<evidence type="ECO:0000259" key="7">
    <source>
        <dbReference type="Pfam" id="PF16177"/>
    </source>
</evidence>
<dbReference type="InterPro" id="IPR045851">
    <property type="entry name" value="AMP-bd_C_sf"/>
</dbReference>
<feature type="domain" description="Acetyl-coenzyme A synthetase N-terminal" evidence="7">
    <location>
        <begin position="95"/>
        <end position="154"/>
    </location>
</feature>
<feature type="region of interest" description="Disordered" evidence="5">
    <location>
        <begin position="32"/>
        <end position="58"/>
    </location>
</feature>
<dbReference type="Gene3D" id="3.40.50.12780">
    <property type="entry name" value="N-terminal domain of ligase-like"/>
    <property type="match status" value="1"/>
</dbReference>
<dbReference type="Pfam" id="PF00501">
    <property type="entry name" value="AMP-binding"/>
    <property type="match status" value="1"/>
</dbReference>
<dbReference type="SUPFAM" id="SSF56801">
    <property type="entry name" value="Acetyl-CoA synthetase-like"/>
    <property type="match status" value="1"/>
</dbReference>
<keyword evidence="9" id="KW-1185">Reference proteome</keyword>
<keyword evidence="2 8" id="KW-0436">Ligase</keyword>
<dbReference type="Gene3D" id="3.30.300.30">
    <property type="match status" value="1"/>
</dbReference>
<dbReference type="NCBIfam" id="TIGR01217">
    <property type="entry name" value="ac_ac_CoA_syn"/>
    <property type="match status" value="1"/>
</dbReference>
<evidence type="ECO:0000256" key="2">
    <source>
        <dbReference type="ARBA" id="ARBA00022598"/>
    </source>
</evidence>
<sequence>MKKSRSCFQVFFRWISVHGPWKKAGEFNNFTGQQRSKETSATSETSETSLKPHYAASSADGSGELLWKHANPSSTQMWEFMQYVNTKYQQDFKTYAALHRWSIESPADSWGAIWEFCGVRHSQAYSKVIDVAAATRMWPRPSWFEGATLNFAENLLYPTREVQESSIAVIAATETERESVTWAELRERVRRCQASLKALDLRIGDRVAGCCANHINALVVMLATTSLGGIWTAVSPDTGVTAIVDRLSQVDPSVLFTDNAVGYNAKYHLVLPKILDFSQSLRSMKALVIFRTVKTIPVDLPKSAMDYEDFLGLGHNSHKLSFTQLPAEQPVYILYSSGTTGAPKYIVHGATGTLLQHKKEHMLQSDIRPGDKLFYFTTCMWMMWHWHVSALSSGVTLVIYDGSPFYYRHNGHAVEDYLAMPKLIDELGINQFGTSAKFLSVLQQNAIKPRNEGLSLKTLKAIYSTGSPLAPATFRYVYQEFGPGIHLGSISGGTDIIADFGTPCPLQPVHAGEIQVLGLGMAVQAWTEDGRDISRSGRPGELVCVKPFPSQPVRFWGPRGQEKYENAYFKRYPRQWHHGDFIRFNPNTGGIYILGRSDGTLNPSGVRFGSAEIYNVILSNFASLIDDSLCVGRRREHETDETVVLFIKMKGGLELTSQLIGQIKKVVRDQLSPRHVPRLVVECPEIPYTHNNKKVEIAVKQIVSGHDTKPAATIANAHCLDWYREWAIQN</sequence>
<feature type="domain" description="AMP-dependent synthetase/ligase" evidence="6">
    <location>
        <begin position="166"/>
        <end position="500"/>
    </location>
</feature>
<evidence type="ECO:0000256" key="3">
    <source>
        <dbReference type="ARBA" id="ARBA00022741"/>
    </source>
</evidence>
<accession>A0A9P4K185</accession>
<dbReference type="InterPro" id="IPR005914">
    <property type="entry name" value="Acac_CoA_synth"/>
</dbReference>
<dbReference type="PANTHER" id="PTHR42921">
    <property type="entry name" value="ACETOACETYL-COA SYNTHETASE"/>
    <property type="match status" value="1"/>
</dbReference>
<evidence type="ECO:0000256" key="5">
    <source>
        <dbReference type="SAM" id="MobiDB-lite"/>
    </source>
</evidence>
<keyword evidence="4" id="KW-0067">ATP-binding</keyword>
<dbReference type="PANTHER" id="PTHR42921:SF1">
    <property type="entry name" value="ACETOACETYL-COA SYNTHETASE"/>
    <property type="match status" value="1"/>
</dbReference>
<feature type="compositionally biased region" description="Low complexity" evidence="5">
    <location>
        <begin position="39"/>
        <end position="49"/>
    </location>
</feature>
<dbReference type="EMBL" id="ML986769">
    <property type="protein sequence ID" value="KAF2258310.1"/>
    <property type="molecule type" value="Genomic_DNA"/>
</dbReference>
<evidence type="ECO:0000313" key="9">
    <source>
        <dbReference type="Proteomes" id="UP000800093"/>
    </source>
</evidence>
<evidence type="ECO:0000313" key="8">
    <source>
        <dbReference type="EMBL" id="KAF2258310.1"/>
    </source>
</evidence>